<proteinExistence type="predicted"/>
<dbReference type="EMBL" id="GBRH01266235">
    <property type="protein sequence ID" value="JAD31660.1"/>
    <property type="molecule type" value="Transcribed_RNA"/>
</dbReference>
<name>A0A0A8Z4J1_ARUDO</name>
<reference evidence="1" key="1">
    <citation type="submission" date="2014-09" db="EMBL/GenBank/DDBJ databases">
        <authorList>
            <person name="Magalhaes I.L.F."/>
            <person name="Oliveira U."/>
            <person name="Santos F.R."/>
            <person name="Vidigal T.H.D.A."/>
            <person name="Brescovit A.D."/>
            <person name="Santos A.J."/>
        </authorList>
    </citation>
    <scope>NUCLEOTIDE SEQUENCE</scope>
    <source>
        <tissue evidence="1">Shoot tissue taken approximately 20 cm above the soil surface</tissue>
    </source>
</reference>
<dbReference type="AlphaFoldDB" id="A0A0A8Z4J1"/>
<sequence length="28" mass="3310">MYRFFLPPIESNFIVVGLVWHANVIYAI</sequence>
<evidence type="ECO:0000313" key="1">
    <source>
        <dbReference type="EMBL" id="JAD31660.1"/>
    </source>
</evidence>
<accession>A0A0A8Z4J1</accession>
<reference evidence="1" key="2">
    <citation type="journal article" date="2015" name="Data Brief">
        <title>Shoot transcriptome of the giant reed, Arundo donax.</title>
        <authorList>
            <person name="Barrero R.A."/>
            <person name="Guerrero F.D."/>
            <person name="Moolhuijzen P."/>
            <person name="Goolsby J.A."/>
            <person name="Tidwell J."/>
            <person name="Bellgard S.E."/>
            <person name="Bellgard M.I."/>
        </authorList>
    </citation>
    <scope>NUCLEOTIDE SEQUENCE</scope>
    <source>
        <tissue evidence="1">Shoot tissue taken approximately 20 cm above the soil surface</tissue>
    </source>
</reference>
<protein>
    <submittedName>
        <fullName evidence="1">Uncharacterized protein</fullName>
    </submittedName>
</protein>
<organism evidence="1">
    <name type="scientific">Arundo donax</name>
    <name type="common">Giant reed</name>
    <name type="synonym">Donax arundinaceus</name>
    <dbReference type="NCBI Taxonomy" id="35708"/>
    <lineage>
        <taxon>Eukaryota</taxon>
        <taxon>Viridiplantae</taxon>
        <taxon>Streptophyta</taxon>
        <taxon>Embryophyta</taxon>
        <taxon>Tracheophyta</taxon>
        <taxon>Spermatophyta</taxon>
        <taxon>Magnoliopsida</taxon>
        <taxon>Liliopsida</taxon>
        <taxon>Poales</taxon>
        <taxon>Poaceae</taxon>
        <taxon>PACMAD clade</taxon>
        <taxon>Arundinoideae</taxon>
        <taxon>Arundineae</taxon>
        <taxon>Arundo</taxon>
    </lineage>
</organism>